<dbReference type="PROSITE" id="PS51450">
    <property type="entry name" value="LRR"/>
    <property type="match status" value="1"/>
</dbReference>
<proteinExistence type="predicted"/>
<dbReference type="PANTHER" id="PTHR46652">
    <property type="entry name" value="LEUCINE-RICH REPEAT AND IQ DOMAIN-CONTAINING PROTEIN 1-RELATED"/>
    <property type="match status" value="1"/>
</dbReference>
<dbReference type="RefSeq" id="WP_078736631.1">
    <property type="nucleotide sequence ID" value="NZ_FUXE01000005.1"/>
</dbReference>
<dbReference type="InterPro" id="IPR032675">
    <property type="entry name" value="LRR_dom_sf"/>
</dbReference>
<dbReference type="AlphaFoldDB" id="A0A1T4M7U4"/>
<sequence length="792" mass="86931">MRKITFIRMFNILLLGSIFFSLCSFSESGKVSSKTSAPVSAKRSSVSSNACIKIVSDLQEHASFSITVNAPSLSSCYIDLNGNKQKDDGESFELDSFGDGNSLIWGKKKEVFIYGDGITKLKIPNAKITSIDVTKAQSLTFLDLSDNLLTSLDISSNPSLVWLDCRKNAQLKSIKMRQNNPLTDVHLAKCGLEKIDLKECSQLNYLVLQDNSLIDLDLSKATNMTYLSIAGNQIGAQAMHNLIQSLNSKDPEVGDSKTFIVMHTNTNETIKEKNVCLKKDVAIATEKKWSTFDYDFEPYEGTEEGNETPYENPYEKIAITPTAATPNLFKANVSGEELWIDLNRDGNKGSDESLTAGENTIKTPSGLEPFYILGKKITSLEINECAISALDLSLASSITAIICQKNSTLTNITLPKEKQALVKIDLSENALTGTLDLSDYPKLTSIAVPSNKIAALILGDKPALKSLNAGSNMLISLDLLYAANLEQLSVPNNKLTDLSFASTSLLKEVEAQNNQLTNINLTRCEYIENINFENNQLEKAFFPVDCSMAKMVNLSHNKLTTLDLGAFTAATEINVAHNELETVIAPSSKALRQLTLSHNALTQLNLSGVPELQHLYISKNKFSRLNLAPVKNLLTLSIYGNQFKDGLMTQLVEQLPTAGDAALSDRVVIAVYIQEDGTIEKNTNTMTTKDVEKAIERGWNVCSMNYEGMTTPYKGEPIAIQELIKEKMEIATLEYGWKLSFKEVALQKAKVYSLAGELLFEVAGAGELTITTPAKEVLVAIEGIDRVIPLIR</sequence>
<reference evidence="4" key="1">
    <citation type="submission" date="2017-02" db="EMBL/GenBank/DDBJ databases">
        <authorList>
            <person name="Varghese N."/>
            <person name="Submissions S."/>
        </authorList>
    </citation>
    <scope>NUCLEOTIDE SEQUENCE [LARGE SCALE GENOMIC DNA]</scope>
    <source>
        <strain evidence="4">ATCC 51356</strain>
    </source>
</reference>
<evidence type="ECO:0000256" key="1">
    <source>
        <dbReference type="ARBA" id="ARBA00022614"/>
    </source>
</evidence>
<organism evidence="3 4">
    <name type="scientific">Porphyromonas circumdentaria</name>
    <dbReference type="NCBI Taxonomy" id="29524"/>
    <lineage>
        <taxon>Bacteria</taxon>
        <taxon>Pseudomonadati</taxon>
        <taxon>Bacteroidota</taxon>
        <taxon>Bacteroidia</taxon>
        <taxon>Bacteroidales</taxon>
        <taxon>Porphyromonadaceae</taxon>
        <taxon>Porphyromonas</taxon>
    </lineage>
</organism>
<evidence type="ECO:0000313" key="3">
    <source>
        <dbReference type="EMBL" id="SJZ62992.1"/>
    </source>
</evidence>
<dbReference type="SUPFAM" id="SSF52058">
    <property type="entry name" value="L domain-like"/>
    <property type="match status" value="2"/>
</dbReference>
<keyword evidence="1" id="KW-0433">Leucine-rich repeat</keyword>
<protein>
    <submittedName>
        <fullName evidence="3">Uncharacterized protein</fullName>
    </submittedName>
</protein>
<dbReference type="EMBL" id="FUXE01000005">
    <property type="protein sequence ID" value="SJZ62992.1"/>
    <property type="molecule type" value="Genomic_DNA"/>
</dbReference>
<gene>
    <name evidence="3" type="ORF">SAMN02745171_00684</name>
</gene>
<accession>A0A1T4M7U4</accession>
<dbReference type="OrthoDB" id="1072268at2"/>
<keyword evidence="2" id="KW-0677">Repeat</keyword>
<keyword evidence="4" id="KW-1185">Reference proteome</keyword>
<dbReference type="PANTHER" id="PTHR46652:SF3">
    <property type="entry name" value="LEUCINE-RICH REPEAT-CONTAINING PROTEIN 9"/>
    <property type="match status" value="1"/>
</dbReference>
<evidence type="ECO:0000256" key="2">
    <source>
        <dbReference type="ARBA" id="ARBA00022737"/>
    </source>
</evidence>
<dbReference type="InterPro" id="IPR050836">
    <property type="entry name" value="SDS22/Internalin_LRR"/>
</dbReference>
<evidence type="ECO:0000313" key="4">
    <source>
        <dbReference type="Proteomes" id="UP000190121"/>
    </source>
</evidence>
<dbReference type="InterPro" id="IPR001611">
    <property type="entry name" value="Leu-rich_rpt"/>
</dbReference>
<dbReference type="Gene3D" id="3.80.10.10">
    <property type="entry name" value="Ribonuclease Inhibitor"/>
    <property type="match status" value="3"/>
</dbReference>
<dbReference type="Proteomes" id="UP000190121">
    <property type="component" value="Unassembled WGS sequence"/>
</dbReference>
<name>A0A1T4M7U4_9PORP</name>